<keyword evidence="4" id="KW-1185">Reference proteome</keyword>
<dbReference type="InterPro" id="IPR007726">
    <property type="entry name" value="SS18_N"/>
</dbReference>
<protein>
    <recommendedName>
        <fullName evidence="2">SS18 N-terminal domain-containing protein</fullName>
    </recommendedName>
</protein>
<evidence type="ECO:0000259" key="2">
    <source>
        <dbReference type="Pfam" id="PF05030"/>
    </source>
</evidence>
<reference evidence="4" key="1">
    <citation type="submission" date="2013-01" db="EMBL/GenBank/DDBJ databases">
        <title>Draft Genome Sequence of a Mulberry Tree, Morus notabilis C.K. Schneid.</title>
        <authorList>
            <person name="He N."/>
            <person name="Zhao S."/>
        </authorList>
    </citation>
    <scope>NUCLEOTIDE SEQUENCE</scope>
</reference>
<dbReference type="Proteomes" id="UP000030645">
    <property type="component" value="Unassembled WGS sequence"/>
</dbReference>
<feature type="domain" description="SS18 N-terminal" evidence="2">
    <location>
        <begin position="21"/>
        <end position="60"/>
    </location>
</feature>
<sequence length="232" mass="25348">MQQSSHSQMFNGGPPSVPIANITTQEIQKCLEENEQLILAVMEHQRVGKFDECAPYKRCLVIVGRMRETPVCWFGNCEEKVSTDYSHRARLQQNLTFLSNLADALPQPPPPSVPPQILPQLIAQQGQCLQHPEAALMSQQQPASSMVRIHFWPNNDQQQPSCFHQQHFIQAQMGANPIAATDIHMASMQIGVGSRSNTSDVTGNNQVGLGSGNAGNFLGNLFPGYSGGDPGS</sequence>
<dbReference type="eggNOG" id="KOG3227">
    <property type="taxonomic scope" value="Eukaryota"/>
</dbReference>
<evidence type="ECO:0000256" key="1">
    <source>
        <dbReference type="ARBA" id="ARBA00007945"/>
    </source>
</evidence>
<evidence type="ECO:0000313" key="4">
    <source>
        <dbReference type="Proteomes" id="UP000030645"/>
    </source>
</evidence>
<dbReference type="EMBL" id="KE343830">
    <property type="protein sequence ID" value="EXB43112.1"/>
    <property type="molecule type" value="Genomic_DNA"/>
</dbReference>
<dbReference type="STRING" id="981085.W9QV73"/>
<proteinExistence type="inferred from homology"/>
<comment type="similarity">
    <text evidence="1">Belongs to the SS18 family.</text>
</comment>
<dbReference type="AlphaFoldDB" id="W9QV73"/>
<accession>W9QV73</accession>
<organism evidence="3 4">
    <name type="scientific">Morus notabilis</name>
    <dbReference type="NCBI Taxonomy" id="981085"/>
    <lineage>
        <taxon>Eukaryota</taxon>
        <taxon>Viridiplantae</taxon>
        <taxon>Streptophyta</taxon>
        <taxon>Embryophyta</taxon>
        <taxon>Tracheophyta</taxon>
        <taxon>Spermatophyta</taxon>
        <taxon>Magnoliopsida</taxon>
        <taxon>eudicotyledons</taxon>
        <taxon>Gunneridae</taxon>
        <taxon>Pentapetalae</taxon>
        <taxon>rosids</taxon>
        <taxon>fabids</taxon>
        <taxon>Rosales</taxon>
        <taxon>Moraceae</taxon>
        <taxon>Moreae</taxon>
        <taxon>Morus</taxon>
    </lineage>
</organism>
<name>W9QV73_9ROSA</name>
<gene>
    <name evidence="3" type="ORF">L484_002580</name>
</gene>
<evidence type="ECO:0000313" key="3">
    <source>
        <dbReference type="EMBL" id="EXB43112.1"/>
    </source>
</evidence>
<dbReference type="Pfam" id="PF05030">
    <property type="entry name" value="SSXT"/>
    <property type="match status" value="1"/>
</dbReference>